<dbReference type="PANTHER" id="PTHR37984">
    <property type="entry name" value="PROTEIN CBG26694"/>
    <property type="match status" value="1"/>
</dbReference>
<feature type="compositionally biased region" description="Polar residues" evidence="2">
    <location>
        <begin position="565"/>
        <end position="579"/>
    </location>
</feature>
<dbReference type="InterPro" id="IPR001584">
    <property type="entry name" value="Integrase_cat-core"/>
</dbReference>
<dbReference type="InterPro" id="IPR050951">
    <property type="entry name" value="Retrovirus_Pol_polyprotein"/>
</dbReference>
<evidence type="ECO:0000256" key="1">
    <source>
        <dbReference type="ARBA" id="ARBA00012493"/>
    </source>
</evidence>
<dbReference type="InterPro" id="IPR043502">
    <property type="entry name" value="DNA/RNA_pol_sf"/>
</dbReference>
<dbReference type="Gene3D" id="1.10.340.70">
    <property type="match status" value="1"/>
</dbReference>
<dbReference type="InterPro" id="IPR000477">
    <property type="entry name" value="RT_dom"/>
</dbReference>
<dbReference type="CDD" id="cd01647">
    <property type="entry name" value="RT_LTR"/>
    <property type="match status" value="1"/>
</dbReference>
<dbReference type="GO" id="GO:0003676">
    <property type="term" value="F:nucleic acid binding"/>
    <property type="evidence" value="ECO:0007669"/>
    <property type="project" value="InterPro"/>
</dbReference>
<dbReference type="PANTHER" id="PTHR37984:SF13">
    <property type="entry name" value="RIBONUCLEASE H"/>
    <property type="match status" value="1"/>
</dbReference>
<evidence type="ECO:0000259" key="4">
    <source>
        <dbReference type="PROSITE" id="PS50994"/>
    </source>
</evidence>
<accession>A0A5N3ZZV4</accession>
<dbReference type="InterPro" id="IPR043128">
    <property type="entry name" value="Rev_trsase/Diguanyl_cyclase"/>
</dbReference>
<dbReference type="PROSITE" id="PS50994">
    <property type="entry name" value="INTEGRASE"/>
    <property type="match status" value="1"/>
</dbReference>
<evidence type="ECO:0000256" key="2">
    <source>
        <dbReference type="SAM" id="MobiDB-lite"/>
    </source>
</evidence>
<keyword evidence="6" id="KW-1185">Reference proteome</keyword>
<protein>
    <recommendedName>
        <fullName evidence="1">RNA-directed DNA polymerase</fullName>
        <ecNumber evidence="1">2.7.7.49</ecNumber>
    </recommendedName>
</protein>
<dbReference type="FunFam" id="3.30.70.270:FF:000020">
    <property type="entry name" value="Transposon Tf2-6 polyprotein-like Protein"/>
    <property type="match status" value="1"/>
</dbReference>
<dbReference type="InterPro" id="IPR012337">
    <property type="entry name" value="RNaseH-like_sf"/>
</dbReference>
<name>A0A5N3ZZV4_PHOPY</name>
<dbReference type="GO" id="GO:0003964">
    <property type="term" value="F:RNA-directed DNA polymerase activity"/>
    <property type="evidence" value="ECO:0007669"/>
    <property type="project" value="UniProtKB-EC"/>
</dbReference>
<dbReference type="Gene3D" id="3.10.10.10">
    <property type="entry name" value="HIV Type 1 Reverse Transcriptase, subunit A, domain 1"/>
    <property type="match status" value="1"/>
</dbReference>
<dbReference type="Gene3D" id="3.30.70.270">
    <property type="match status" value="2"/>
</dbReference>
<sequence>LPTPEDIFASLGGSRYFSIIDLKGAYQQLEVDPQSSPLLTINTHKGLFRFKRLTYGISSAPAIFSAAMPTILSGLPCRNYLDDILVFGDSLQSCYENVIKVLSRLQEYNVKANEKKCQLFKKQVDFLGHRIDEVGIHPLPDKVKCIKECPVPQNVTQLKAYLGLINYYGKFCPMLSTVLKCLYELCKKDVDFNWDKNCDVAFERSKELITSDKVLTHYNPSHPLYLTCDASAYGVGAVLSHRINGLEKPINLFHKEHIGVVRSKMLLRSYCWWPCINEDLEQFISKCESCQINQKCNKSSFVSWSPSINDFQRVHIDFFYKFGYTFLILVDSKSKWIEVKLMDEGTSAKETILKLKEMFSVFGLPVSLVSDNGPPFTSSEFISFCHANGINCLKSPPYHPQSNGCAERGVQTVKKSLEKSLFSKDRSMISKPLVQSKLANFLFEYRNTPSTSTGLSPSQIIFKSKPRTRFDLLRPGNQCAKPISNLERKLYNVNESVLVRNKHSQVWEKGKILKNLSFCTHLVLVNGNVKMFHADNIRTSTLQSKVTPFLPLETAFDRNVLSSSAQLSPPNVATENMTPSEGEFEKTTLSSVTLVAPQSTPDELDLQSLR</sequence>
<comment type="caution">
    <text evidence="5">The sequence shown here is derived from an EMBL/GenBank/DDBJ whole genome shotgun (WGS) entry which is preliminary data.</text>
</comment>
<feature type="domain" description="Integrase catalytic" evidence="4">
    <location>
        <begin position="302"/>
        <end position="465"/>
    </location>
</feature>
<gene>
    <name evidence="5" type="ORF">PPYR_15011</name>
</gene>
<dbReference type="Gene3D" id="3.30.420.10">
    <property type="entry name" value="Ribonuclease H-like superfamily/Ribonuclease H"/>
    <property type="match status" value="1"/>
</dbReference>
<dbReference type="GO" id="GO:0042575">
    <property type="term" value="C:DNA polymerase complex"/>
    <property type="evidence" value="ECO:0007669"/>
    <property type="project" value="UniProtKB-ARBA"/>
</dbReference>
<dbReference type="EC" id="2.7.7.49" evidence="1"/>
<dbReference type="InterPro" id="IPR041577">
    <property type="entry name" value="RT_RNaseH_2"/>
</dbReference>
<dbReference type="SUPFAM" id="SSF53098">
    <property type="entry name" value="Ribonuclease H-like"/>
    <property type="match status" value="1"/>
</dbReference>
<dbReference type="SUPFAM" id="SSF56672">
    <property type="entry name" value="DNA/RNA polymerases"/>
    <property type="match status" value="1"/>
</dbReference>
<dbReference type="Pfam" id="PF00665">
    <property type="entry name" value="rve"/>
    <property type="match status" value="1"/>
</dbReference>
<dbReference type="Pfam" id="PF17919">
    <property type="entry name" value="RT_RNaseH_2"/>
    <property type="match status" value="1"/>
</dbReference>
<evidence type="ECO:0000313" key="6">
    <source>
        <dbReference type="Proteomes" id="UP000327044"/>
    </source>
</evidence>
<dbReference type="PROSITE" id="PS50878">
    <property type="entry name" value="RT_POL"/>
    <property type="match status" value="1"/>
</dbReference>
<dbReference type="Proteomes" id="UP000327044">
    <property type="component" value="Unassembled WGS sequence"/>
</dbReference>
<dbReference type="Pfam" id="PF00078">
    <property type="entry name" value="RVT_1"/>
    <property type="match status" value="1"/>
</dbReference>
<dbReference type="InParanoid" id="A0A5N3ZZV4"/>
<evidence type="ECO:0000313" key="5">
    <source>
        <dbReference type="EMBL" id="KAB0790586.1"/>
    </source>
</evidence>
<proteinExistence type="predicted"/>
<feature type="region of interest" description="Disordered" evidence="2">
    <location>
        <begin position="565"/>
        <end position="589"/>
    </location>
</feature>
<feature type="domain" description="Reverse transcriptase" evidence="3">
    <location>
        <begin position="1"/>
        <end position="131"/>
    </location>
</feature>
<feature type="non-terminal residue" evidence="5">
    <location>
        <position position="1"/>
    </location>
</feature>
<dbReference type="AlphaFoldDB" id="A0A5N3ZZV4"/>
<dbReference type="InterPro" id="IPR036397">
    <property type="entry name" value="RNaseH_sf"/>
</dbReference>
<reference evidence="5 6" key="1">
    <citation type="journal article" date="2018" name="Elife">
        <title>Firefly genomes illuminate parallel origins of bioluminescence in beetles.</title>
        <authorList>
            <person name="Fallon T.R."/>
            <person name="Lower S.E."/>
            <person name="Chang C.H."/>
            <person name="Bessho-Uehara M."/>
            <person name="Martin G.J."/>
            <person name="Bewick A.J."/>
            <person name="Behringer M."/>
            <person name="Debat H.J."/>
            <person name="Wong I."/>
            <person name="Day J.C."/>
            <person name="Suvorov A."/>
            <person name="Silva C.J."/>
            <person name="Stanger-Hall K.F."/>
            <person name="Hall D.W."/>
            <person name="Schmitz R.J."/>
            <person name="Nelson D.R."/>
            <person name="Lewis S.M."/>
            <person name="Shigenobu S."/>
            <person name="Bybee S.M."/>
            <person name="Larracuente A.M."/>
            <person name="Oba Y."/>
            <person name="Weng J.K."/>
        </authorList>
    </citation>
    <scope>NUCLEOTIDE SEQUENCE [LARGE SCALE GENOMIC DNA]</scope>
    <source>
        <strain evidence="5">1611_PpyrPB1</strain>
        <tissue evidence="5">Whole body</tissue>
    </source>
</reference>
<evidence type="ECO:0000259" key="3">
    <source>
        <dbReference type="PROSITE" id="PS50878"/>
    </source>
</evidence>
<dbReference type="EMBL" id="VVIM01001083">
    <property type="protein sequence ID" value="KAB0790586.1"/>
    <property type="molecule type" value="Genomic_DNA"/>
</dbReference>
<organism evidence="5 6">
    <name type="scientific">Photinus pyralis</name>
    <name type="common">Common eastern firefly</name>
    <name type="synonym">Lampyris pyralis</name>
    <dbReference type="NCBI Taxonomy" id="7054"/>
    <lineage>
        <taxon>Eukaryota</taxon>
        <taxon>Metazoa</taxon>
        <taxon>Ecdysozoa</taxon>
        <taxon>Arthropoda</taxon>
        <taxon>Hexapoda</taxon>
        <taxon>Insecta</taxon>
        <taxon>Pterygota</taxon>
        <taxon>Neoptera</taxon>
        <taxon>Endopterygota</taxon>
        <taxon>Coleoptera</taxon>
        <taxon>Polyphaga</taxon>
        <taxon>Elateriformia</taxon>
        <taxon>Elateroidea</taxon>
        <taxon>Lampyridae</taxon>
        <taxon>Lampyrinae</taxon>
        <taxon>Photinus</taxon>
    </lineage>
</organism>
<dbReference type="GO" id="GO:0015074">
    <property type="term" value="P:DNA integration"/>
    <property type="evidence" value="ECO:0007669"/>
    <property type="project" value="InterPro"/>
</dbReference>